<name>A0A160TUH9_9ZZZZ</name>
<dbReference type="PANTHER" id="PTHR10625">
    <property type="entry name" value="HISTONE DEACETYLASE HDAC1-RELATED"/>
    <property type="match status" value="1"/>
</dbReference>
<dbReference type="PRINTS" id="PR01270">
    <property type="entry name" value="HDASUPER"/>
</dbReference>
<feature type="domain" description="Histone deacetylase" evidence="1">
    <location>
        <begin position="39"/>
        <end position="322"/>
    </location>
</feature>
<dbReference type="SUPFAM" id="SSF52768">
    <property type="entry name" value="Arginase/deacetylase"/>
    <property type="match status" value="1"/>
</dbReference>
<dbReference type="CDD" id="cd09996">
    <property type="entry name" value="HDAC_classII_1"/>
    <property type="match status" value="1"/>
</dbReference>
<dbReference type="GO" id="GO:0005737">
    <property type="term" value="C:cytoplasm"/>
    <property type="evidence" value="ECO:0007669"/>
    <property type="project" value="TreeGrafter"/>
</dbReference>
<dbReference type="InterPro" id="IPR037138">
    <property type="entry name" value="His_deacetylse_dom_sf"/>
</dbReference>
<dbReference type="AlphaFoldDB" id="A0A160TUH9"/>
<dbReference type="Pfam" id="PF00850">
    <property type="entry name" value="Hist_deacetyl"/>
    <property type="match status" value="1"/>
</dbReference>
<dbReference type="PANTHER" id="PTHR10625:SF31">
    <property type="entry name" value="HISTONE DEACETYLASE DOMAIN-CONTAINING PROTEIN"/>
    <property type="match status" value="1"/>
</dbReference>
<reference evidence="2" key="1">
    <citation type="submission" date="2015-10" db="EMBL/GenBank/DDBJ databases">
        <authorList>
            <person name="Gilbert D.G."/>
        </authorList>
    </citation>
    <scope>NUCLEOTIDE SEQUENCE</scope>
</reference>
<organism evidence="2">
    <name type="scientific">hydrothermal vent metagenome</name>
    <dbReference type="NCBI Taxonomy" id="652676"/>
    <lineage>
        <taxon>unclassified sequences</taxon>
        <taxon>metagenomes</taxon>
        <taxon>ecological metagenomes</taxon>
    </lineage>
</organism>
<dbReference type="GO" id="GO:0004407">
    <property type="term" value="F:histone deacetylase activity"/>
    <property type="evidence" value="ECO:0007669"/>
    <property type="project" value="TreeGrafter"/>
</dbReference>
<dbReference type="EMBL" id="CZRL01000064">
    <property type="protein sequence ID" value="CUS51469.1"/>
    <property type="molecule type" value="Genomic_DNA"/>
</dbReference>
<proteinExistence type="predicted"/>
<evidence type="ECO:0000259" key="1">
    <source>
        <dbReference type="Pfam" id="PF00850"/>
    </source>
</evidence>
<dbReference type="InterPro" id="IPR023801">
    <property type="entry name" value="His_deacetylse_dom"/>
</dbReference>
<dbReference type="InterPro" id="IPR000286">
    <property type="entry name" value="HDACs"/>
</dbReference>
<evidence type="ECO:0000313" key="2">
    <source>
        <dbReference type="EMBL" id="CUS51469.1"/>
    </source>
</evidence>
<dbReference type="InterPro" id="IPR023696">
    <property type="entry name" value="Ureohydrolase_dom_sf"/>
</dbReference>
<gene>
    <name evidence="2" type="ORF">MGWOODY_XGa2311</name>
</gene>
<dbReference type="GO" id="GO:0040029">
    <property type="term" value="P:epigenetic regulation of gene expression"/>
    <property type="evidence" value="ECO:0007669"/>
    <property type="project" value="TreeGrafter"/>
</dbReference>
<dbReference type="GO" id="GO:0000118">
    <property type="term" value="C:histone deacetylase complex"/>
    <property type="evidence" value="ECO:0007669"/>
    <property type="project" value="TreeGrafter"/>
</dbReference>
<dbReference type="Gene3D" id="3.40.800.20">
    <property type="entry name" value="Histone deacetylase domain"/>
    <property type="match status" value="1"/>
</dbReference>
<sequence>MSRKTGLVWHELYMWHNTGKYAGVMPPGLQVQPYEHAEHPETKRRFKNLLDVAGLTEQLVAIRPRPATEAEILMLHEPDHLDRMKVLNETGGEAGIGTPMGVGSYDIALLAAGGVIELVDALLDQRVDNGYALVRPPGHHAKADMGMGFCIFCNGAIAGLHAMNHRGLERIAYVDWDVHHGNGTEAAFWEDPRALTISIHQQNLFPLHSGGMDQRGAGAGEGFNLNIPLPPGSGYGAYEAVFDRVVIPALEAFSPELIIVPSGFDAGIHDSLGRQLMHSRGYRELTAKLMRTADQVCGGRLMMCHEGGYDASTVPYMGLAVLEELSGIKTDIDDPLLEVFEQIGGQDLQPHQDAVILQAEPLLDTLRT</sequence>
<accession>A0A160TUH9</accession>
<protein>
    <submittedName>
        <fullName evidence="2">Deacetylases, including yeast histone deacetylase and acetoin utilization protein</fullName>
    </submittedName>
</protein>